<gene>
    <name evidence="1" type="ORF">HELGO_WM58400</name>
</gene>
<proteinExistence type="predicted"/>
<feature type="non-terminal residue" evidence="1">
    <location>
        <position position="1"/>
    </location>
</feature>
<name>A0A6S6U655_9BACT</name>
<reference evidence="1" key="1">
    <citation type="submission" date="2020-01" db="EMBL/GenBank/DDBJ databases">
        <authorList>
            <person name="Meier V. D."/>
            <person name="Meier V D."/>
        </authorList>
    </citation>
    <scope>NUCLEOTIDE SEQUENCE</scope>
    <source>
        <strain evidence="1">HLG_WM_MAG_02</strain>
    </source>
</reference>
<dbReference type="PANTHER" id="PTHR38733:SF1">
    <property type="entry name" value="TYPE IV METHYL-DIRECTED RESTRICTION ENZYME ECOKMCRBC"/>
    <property type="match status" value="1"/>
</dbReference>
<dbReference type="AlphaFoldDB" id="A0A6S6U655"/>
<dbReference type="InterPro" id="IPR019292">
    <property type="entry name" value="McrC"/>
</dbReference>
<evidence type="ECO:0008006" key="2">
    <source>
        <dbReference type="Google" id="ProtNLM"/>
    </source>
</evidence>
<accession>A0A6S6U655</accession>
<sequence>NKSISEYGYIYHAQNKPKNLKTRFVHTEVRLEQFKELYSYWENNDEAKKVLTYDGYTLKAKNYVGVIQTVNLSIEILPKIYDNENEDETRKIFIEMLKPLLNINEIQVNKADLSTTKNKNIYELFITMFVESVDKLIHKGIKSKYLEKEENQAFLKGKIQFNQHIKQNYIHKERFYVQFDEYMPNRVENRLIKSTISLLLKKTRNYENKKKLRQQLFIFDEVDFSFNHETDIKKVNLHRGMEQYTMPIKFSKLFLTHQSFTSLRGKENVFALLFPMEKVFENYMEFILENSKEALGIKEVLVNGGKNEYFLSSEDCNMTRLEPDYLLKMEDDKKDIVTDAKWKILEEKEDKKKDCNKVSISSNDVYQIFSYLNFYECQNTAFLFVPKAEIEDEIELCYQFDNNQTTDKKIKVIPIDLEELTKNHKLKTLKLQKKKPNKENK</sequence>
<evidence type="ECO:0000313" key="1">
    <source>
        <dbReference type="EMBL" id="CAA6824760.1"/>
    </source>
</evidence>
<dbReference type="Pfam" id="PF10117">
    <property type="entry name" value="McrBC"/>
    <property type="match status" value="1"/>
</dbReference>
<dbReference type="EMBL" id="CACVAZ010000182">
    <property type="protein sequence ID" value="CAA6824760.1"/>
    <property type="molecule type" value="Genomic_DNA"/>
</dbReference>
<organism evidence="1">
    <name type="scientific">uncultured Sulfurovum sp</name>
    <dbReference type="NCBI Taxonomy" id="269237"/>
    <lineage>
        <taxon>Bacteria</taxon>
        <taxon>Pseudomonadati</taxon>
        <taxon>Campylobacterota</taxon>
        <taxon>Epsilonproteobacteria</taxon>
        <taxon>Campylobacterales</taxon>
        <taxon>Sulfurovaceae</taxon>
        <taxon>Sulfurovum</taxon>
        <taxon>environmental samples</taxon>
    </lineage>
</organism>
<dbReference type="PANTHER" id="PTHR38733">
    <property type="entry name" value="PROTEIN MCRC"/>
    <property type="match status" value="1"/>
</dbReference>
<protein>
    <recommendedName>
        <fullName evidence="2">Restriction endonuclease</fullName>
    </recommendedName>
</protein>